<dbReference type="Gene3D" id="3.30.450.20">
    <property type="entry name" value="PAS domain"/>
    <property type="match status" value="1"/>
</dbReference>
<dbReference type="SMART" id="SM00421">
    <property type="entry name" value="HTH_LUXR"/>
    <property type="match status" value="1"/>
</dbReference>
<dbReference type="KEGG" id="stha:NCTC11429_03609"/>
<keyword evidence="1" id="KW-0805">Transcription regulation</keyword>
<dbReference type="PRINTS" id="PR00038">
    <property type="entry name" value="HTHLUXR"/>
</dbReference>
<evidence type="ECO:0000256" key="2">
    <source>
        <dbReference type="ARBA" id="ARBA00023125"/>
    </source>
</evidence>
<keyword evidence="3" id="KW-0804">Transcription</keyword>
<reference evidence="5 6" key="1">
    <citation type="submission" date="2019-05" db="EMBL/GenBank/DDBJ databases">
        <authorList>
            <consortium name="Pathogen Informatics"/>
        </authorList>
    </citation>
    <scope>NUCLEOTIDE SEQUENCE [LARGE SCALE GENOMIC DNA]</scope>
    <source>
        <strain evidence="5 6">NCTC11429</strain>
    </source>
</reference>
<dbReference type="InterPro" id="IPR000792">
    <property type="entry name" value="Tscrpt_reg_LuxR_C"/>
</dbReference>
<gene>
    <name evidence="5" type="primary">narL_2</name>
    <name evidence="5" type="ORF">NCTC11429_03609</name>
</gene>
<dbReference type="AlphaFoldDB" id="A0A4U9VQF6"/>
<dbReference type="InterPro" id="IPR036388">
    <property type="entry name" value="WH-like_DNA-bd_sf"/>
</dbReference>
<dbReference type="GO" id="GO:0003677">
    <property type="term" value="F:DNA binding"/>
    <property type="evidence" value="ECO:0007669"/>
    <property type="project" value="UniProtKB-KW"/>
</dbReference>
<evidence type="ECO:0000313" key="6">
    <source>
        <dbReference type="Proteomes" id="UP000308196"/>
    </source>
</evidence>
<evidence type="ECO:0000259" key="4">
    <source>
        <dbReference type="PROSITE" id="PS50043"/>
    </source>
</evidence>
<protein>
    <submittedName>
        <fullName evidence="5">Probable transcriptional regulatory protein NarL</fullName>
    </submittedName>
</protein>
<dbReference type="Gene3D" id="1.10.10.10">
    <property type="entry name" value="Winged helix-like DNA-binding domain superfamily/Winged helix DNA-binding domain"/>
    <property type="match status" value="1"/>
</dbReference>
<dbReference type="PROSITE" id="PS50043">
    <property type="entry name" value="HTH_LUXR_2"/>
    <property type="match status" value="1"/>
</dbReference>
<keyword evidence="2" id="KW-0238">DNA-binding</keyword>
<evidence type="ECO:0000256" key="1">
    <source>
        <dbReference type="ARBA" id="ARBA00023015"/>
    </source>
</evidence>
<feature type="domain" description="HTH luxR-type" evidence="4">
    <location>
        <begin position="184"/>
        <end position="249"/>
    </location>
</feature>
<dbReference type="PANTHER" id="PTHR44688:SF16">
    <property type="entry name" value="DNA-BINDING TRANSCRIPTIONAL ACTIVATOR DEVR_DOSR"/>
    <property type="match status" value="1"/>
</dbReference>
<sequence>MDFNDLFSPKNTVTQLSVKDLEQANHYIELVKAFARVTYNSIYIIDYQMKSFEFVSGNPLFLAGLSPGEVMEMGYSFYQKYVPLTDFEMLININNAGFSFYETIPVEDRKLYVISYDFQIQDASKKYILINHKLTPFFLTEEGKIWKAMCIVSLSSNISSGNVTIEKLHSDLIWHLDLSTNKWVANTRVNLTQREIEILRYYHRGLNIHETSKKIFISIDTVKFHRRKLFEKLGVSNMSEALAFALNNRLL</sequence>
<name>A0A4U9VQF6_9SPHI</name>
<dbReference type="Proteomes" id="UP000308196">
    <property type="component" value="Chromosome"/>
</dbReference>
<dbReference type="SUPFAM" id="SSF46894">
    <property type="entry name" value="C-terminal effector domain of the bipartite response regulators"/>
    <property type="match status" value="1"/>
</dbReference>
<dbReference type="Pfam" id="PF00196">
    <property type="entry name" value="GerE"/>
    <property type="match status" value="1"/>
</dbReference>
<proteinExistence type="predicted"/>
<dbReference type="EMBL" id="LR590484">
    <property type="protein sequence ID" value="VTR47962.1"/>
    <property type="molecule type" value="Genomic_DNA"/>
</dbReference>
<dbReference type="GO" id="GO:0006355">
    <property type="term" value="P:regulation of DNA-templated transcription"/>
    <property type="evidence" value="ECO:0007669"/>
    <property type="project" value="InterPro"/>
</dbReference>
<organism evidence="5 6">
    <name type="scientific">Sphingobacterium thalpophilum</name>
    <dbReference type="NCBI Taxonomy" id="259"/>
    <lineage>
        <taxon>Bacteria</taxon>
        <taxon>Pseudomonadati</taxon>
        <taxon>Bacteroidota</taxon>
        <taxon>Sphingobacteriia</taxon>
        <taxon>Sphingobacteriales</taxon>
        <taxon>Sphingobacteriaceae</taxon>
        <taxon>Sphingobacterium</taxon>
    </lineage>
</organism>
<evidence type="ECO:0000313" key="5">
    <source>
        <dbReference type="EMBL" id="VTR47962.1"/>
    </source>
</evidence>
<dbReference type="CDD" id="cd06170">
    <property type="entry name" value="LuxR_C_like"/>
    <property type="match status" value="1"/>
</dbReference>
<evidence type="ECO:0000256" key="3">
    <source>
        <dbReference type="ARBA" id="ARBA00023163"/>
    </source>
</evidence>
<dbReference type="InterPro" id="IPR016032">
    <property type="entry name" value="Sig_transdc_resp-reg_C-effctor"/>
</dbReference>
<dbReference type="PANTHER" id="PTHR44688">
    <property type="entry name" value="DNA-BINDING TRANSCRIPTIONAL ACTIVATOR DEVR_DOSR"/>
    <property type="match status" value="1"/>
</dbReference>
<accession>A0A4U9VQF6</accession>
<dbReference type="STRING" id="1123265.GCA_000686625_01255"/>